<dbReference type="AlphaFoldDB" id="A0A6J1GVT8"/>
<dbReference type="Pfam" id="PF02298">
    <property type="entry name" value="Cu_bind_like"/>
    <property type="match status" value="1"/>
</dbReference>
<keyword evidence="3" id="KW-0336">GPI-anchor</keyword>
<evidence type="ECO:0000256" key="9">
    <source>
        <dbReference type="ARBA" id="ARBA00035011"/>
    </source>
</evidence>
<keyword evidence="8" id="KW-0449">Lipoprotein</keyword>
<dbReference type="FunFam" id="2.60.40.420:FF:000010">
    <property type="entry name" value="Early nodulin-like protein 1"/>
    <property type="match status" value="1"/>
</dbReference>
<dbReference type="GO" id="GO:0009055">
    <property type="term" value="F:electron transfer activity"/>
    <property type="evidence" value="ECO:0007669"/>
    <property type="project" value="InterPro"/>
</dbReference>
<dbReference type="CDD" id="cd11019">
    <property type="entry name" value="OsENODL1_like"/>
    <property type="match status" value="1"/>
</dbReference>
<dbReference type="SUPFAM" id="SSF49503">
    <property type="entry name" value="Cupredoxins"/>
    <property type="match status" value="1"/>
</dbReference>
<keyword evidence="4 11" id="KW-0732">Signal</keyword>
<dbReference type="GO" id="GO:0005886">
    <property type="term" value="C:plasma membrane"/>
    <property type="evidence" value="ECO:0007669"/>
    <property type="project" value="UniProtKB-SubCell"/>
</dbReference>
<protein>
    <submittedName>
        <fullName evidence="14">Mavicyanin-like</fullName>
    </submittedName>
</protein>
<evidence type="ECO:0000256" key="4">
    <source>
        <dbReference type="ARBA" id="ARBA00022729"/>
    </source>
</evidence>
<feature type="chain" id="PRO_5027052593" evidence="11">
    <location>
        <begin position="24"/>
        <end position="165"/>
    </location>
</feature>
<keyword evidence="7" id="KW-0325">Glycoprotein</keyword>
<sequence>MASLLSSAFFLLFLFFHFFSATCTEFLVGDEHGWAVPQHKHADRYNKWASHNRFNVDDTLHFKFEKDSVMEVTEEEYKQCLSSKPLLYNNNGDAVVRLERAGLFYFISGVSGHCEKGQRMIIKVLEPLSPPQPPTAPPQNNNTPLSVSSPMLALFFMFFVSFLFI</sequence>
<dbReference type="PROSITE" id="PS51485">
    <property type="entry name" value="PHYTOCYANIN"/>
    <property type="match status" value="1"/>
</dbReference>
<comment type="subcellular location">
    <subcellularLocation>
        <location evidence="1">Cell membrane</location>
        <topology evidence="1">Lipid-anchor</topology>
        <topology evidence="1">GPI-anchor</topology>
    </subcellularLocation>
</comment>
<keyword evidence="10" id="KW-1133">Transmembrane helix</keyword>
<dbReference type="GO" id="GO:0098552">
    <property type="term" value="C:side of membrane"/>
    <property type="evidence" value="ECO:0007669"/>
    <property type="project" value="UniProtKB-KW"/>
</dbReference>
<dbReference type="Proteomes" id="UP000504609">
    <property type="component" value="Unplaced"/>
</dbReference>
<dbReference type="InterPro" id="IPR041846">
    <property type="entry name" value="ENL_dom"/>
</dbReference>
<dbReference type="Gene3D" id="2.60.40.420">
    <property type="entry name" value="Cupredoxins - blue copper proteins"/>
    <property type="match status" value="1"/>
</dbReference>
<dbReference type="PANTHER" id="PTHR33021:SF289">
    <property type="entry name" value="EARLY NODULIN-LIKE PROTEIN 5-RELATED"/>
    <property type="match status" value="1"/>
</dbReference>
<comment type="similarity">
    <text evidence="9">Belongs to the early nodulin-like (ENODL) family.</text>
</comment>
<evidence type="ECO:0000256" key="3">
    <source>
        <dbReference type="ARBA" id="ARBA00022622"/>
    </source>
</evidence>
<keyword evidence="10" id="KW-0812">Transmembrane</keyword>
<evidence type="ECO:0000256" key="6">
    <source>
        <dbReference type="ARBA" id="ARBA00023157"/>
    </source>
</evidence>
<keyword evidence="5 10" id="KW-0472">Membrane</keyword>
<proteinExistence type="inferred from homology"/>
<evidence type="ECO:0000256" key="5">
    <source>
        <dbReference type="ARBA" id="ARBA00023136"/>
    </source>
</evidence>
<organism evidence="13 14">
    <name type="scientific">Cucurbita moschata</name>
    <name type="common">Winter crookneck squash</name>
    <name type="synonym">Cucurbita pepo var. moschata</name>
    <dbReference type="NCBI Taxonomy" id="3662"/>
    <lineage>
        <taxon>Eukaryota</taxon>
        <taxon>Viridiplantae</taxon>
        <taxon>Streptophyta</taxon>
        <taxon>Embryophyta</taxon>
        <taxon>Tracheophyta</taxon>
        <taxon>Spermatophyta</taxon>
        <taxon>Magnoliopsida</taxon>
        <taxon>eudicotyledons</taxon>
        <taxon>Gunneridae</taxon>
        <taxon>Pentapetalae</taxon>
        <taxon>rosids</taxon>
        <taxon>fabids</taxon>
        <taxon>Cucurbitales</taxon>
        <taxon>Cucurbitaceae</taxon>
        <taxon>Cucurbiteae</taxon>
        <taxon>Cucurbita</taxon>
    </lineage>
</organism>
<keyword evidence="6" id="KW-1015">Disulfide bond</keyword>
<accession>A0A6J1GVT8</accession>
<keyword evidence="2" id="KW-1003">Cell membrane</keyword>
<name>A0A6J1GVT8_CUCMO</name>
<evidence type="ECO:0000313" key="14">
    <source>
        <dbReference type="RefSeq" id="XP_022955289.1"/>
    </source>
</evidence>
<gene>
    <name evidence="14" type="primary">LOC111457293</name>
</gene>
<evidence type="ECO:0000256" key="8">
    <source>
        <dbReference type="ARBA" id="ARBA00023288"/>
    </source>
</evidence>
<evidence type="ECO:0000256" key="10">
    <source>
        <dbReference type="SAM" id="Phobius"/>
    </source>
</evidence>
<reference evidence="14" key="1">
    <citation type="submission" date="2025-08" db="UniProtKB">
        <authorList>
            <consortium name="RefSeq"/>
        </authorList>
    </citation>
    <scope>IDENTIFICATION</scope>
    <source>
        <tissue evidence="14">Young leaves</tissue>
    </source>
</reference>
<dbReference type="InterPro" id="IPR039391">
    <property type="entry name" value="Phytocyanin-like"/>
</dbReference>
<dbReference type="InterPro" id="IPR008972">
    <property type="entry name" value="Cupredoxin"/>
</dbReference>
<dbReference type="RefSeq" id="XP_022955289.1">
    <property type="nucleotide sequence ID" value="XM_023099521.1"/>
</dbReference>
<feature type="domain" description="Phytocyanin" evidence="12">
    <location>
        <begin position="24"/>
        <end position="126"/>
    </location>
</feature>
<dbReference type="KEGG" id="cmos:111457293"/>
<feature type="transmembrane region" description="Helical" evidence="10">
    <location>
        <begin position="147"/>
        <end position="164"/>
    </location>
</feature>
<evidence type="ECO:0000313" key="13">
    <source>
        <dbReference type="Proteomes" id="UP000504609"/>
    </source>
</evidence>
<dbReference type="PANTHER" id="PTHR33021">
    <property type="entry name" value="BLUE COPPER PROTEIN"/>
    <property type="match status" value="1"/>
</dbReference>
<feature type="signal peptide" evidence="11">
    <location>
        <begin position="1"/>
        <end position="23"/>
    </location>
</feature>
<evidence type="ECO:0000259" key="12">
    <source>
        <dbReference type="PROSITE" id="PS51485"/>
    </source>
</evidence>
<keyword evidence="13" id="KW-1185">Reference proteome</keyword>
<dbReference type="GeneID" id="111457293"/>
<dbReference type="InterPro" id="IPR003245">
    <property type="entry name" value="Phytocyanin_dom"/>
</dbReference>
<evidence type="ECO:0000256" key="7">
    <source>
        <dbReference type="ARBA" id="ARBA00023180"/>
    </source>
</evidence>
<evidence type="ECO:0000256" key="2">
    <source>
        <dbReference type="ARBA" id="ARBA00022475"/>
    </source>
</evidence>
<evidence type="ECO:0000256" key="1">
    <source>
        <dbReference type="ARBA" id="ARBA00004609"/>
    </source>
</evidence>
<evidence type="ECO:0000256" key="11">
    <source>
        <dbReference type="SAM" id="SignalP"/>
    </source>
</evidence>